<evidence type="ECO:0000313" key="3">
    <source>
        <dbReference type="EMBL" id="SDS86293.1"/>
    </source>
</evidence>
<protein>
    <submittedName>
        <fullName evidence="3">Uncharacterized protein</fullName>
    </submittedName>
</protein>
<sequence length="409" mass="42043">MNVVRALAKPAVLVSAAVLLALGSTAALSAAGADDETLRLHLGSDGTRFVYSNGGDPITQTIPAPRNCRVSIDGALATITGTDQGPGLKDGSIGIKSGGSTGVPCARVDNTEELTVALKGVPDAISASLDLELKGEVLLDIVVSLGSTPVDTFQVRSGDEIVPGEGVNGSGTEPFTATATSAEPIVNCRNASNSGPDAGPADNCYVTIEPSSAFDTVLLRPAEGEVSLEGSADFGNNPAFDTIFTLGSGFDGELGCTEADNTATIEEGTVFGSFTRLENSDGSDCVLKPYTLDVDIAAETISFVPVDNEGAPQPATYQATLKFAPQNSANPFTSQLEYDQDGDGPLGFEDMPWCTGDPFTNPDAPGSINTSVIPAGDTWCIVSEGTEIASATQTRTTWNAVGIGDPYFR</sequence>
<dbReference type="Proteomes" id="UP000199482">
    <property type="component" value="Chromosome I"/>
</dbReference>
<feature type="signal peptide" evidence="1">
    <location>
        <begin position="1"/>
        <end position="29"/>
    </location>
</feature>
<dbReference type="AlphaFoldDB" id="A0A1H1VNI7"/>
<evidence type="ECO:0000313" key="4">
    <source>
        <dbReference type="Proteomes" id="UP000199482"/>
    </source>
</evidence>
<keyword evidence="1" id="KW-0732">Signal</keyword>
<accession>A0A1H1VNI7</accession>
<evidence type="ECO:0000256" key="1">
    <source>
        <dbReference type="SAM" id="SignalP"/>
    </source>
</evidence>
<dbReference type="EMBL" id="SODL02000001">
    <property type="protein sequence ID" value="MCP2365971.1"/>
    <property type="molecule type" value="Genomic_DNA"/>
</dbReference>
<dbReference type="Proteomes" id="UP000893823">
    <property type="component" value="Unassembled WGS sequence"/>
</dbReference>
<feature type="chain" id="PRO_5039562279" evidence="1">
    <location>
        <begin position="30"/>
        <end position="409"/>
    </location>
</feature>
<organism evidence="3 4">
    <name type="scientific">Agromyces flavus</name>
    <dbReference type="NCBI Taxonomy" id="589382"/>
    <lineage>
        <taxon>Bacteria</taxon>
        <taxon>Bacillati</taxon>
        <taxon>Actinomycetota</taxon>
        <taxon>Actinomycetes</taxon>
        <taxon>Micrococcales</taxon>
        <taxon>Microbacteriaceae</taxon>
        <taxon>Agromyces</taxon>
    </lineage>
</organism>
<evidence type="ECO:0000313" key="5">
    <source>
        <dbReference type="Proteomes" id="UP000893823"/>
    </source>
</evidence>
<dbReference type="RefSeq" id="WP_092671795.1">
    <property type="nucleotide sequence ID" value="NZ_BMDN01000001.1"/>
</dbReference>
<dbReference type="OrthoDB" id="4999291at2"/>
<evidence type="ECO:0000313" key="2">
    <source>
        <dbReference type="EMBL" id="MCP2365971.1"/>
    </source>
</evidence>
<keyword evidence="5" id="KW-1185">Reference proteome</keyword>
<proteinExistence type="predicted"/>
<name>A0A1H1VNI7_9MICO</name>
<reference evidence="4" key="2">
    <citation type="submission" date="2016-10" db="EMBL/GenBank/DDBJ databases">
        <authorList>
            <person name="Varghese N."/>
            <person name="Submissions S."/>
        </authorList>
    </citation>
    <scope>NUCLEOTIDE SEQUENCE [LARGE SCALE GENOMIC DNA]</scope>
    <source>
        <strain evidence="4">CPCC 202695</strain>
    </source>
</reference>
<reference evidence="2" key="3">
    <citation type="submission" date="2022-06" db="EMBL/GenBank/DDBJ databases">
        <title>Genomic Encyclopedia of Type Strains, Phase III (KMG-III): the genomes of soil and plant-associated and newly described type strains.</title>
        <authorList>
            <person name="Whitman W."/>
        </authorList>
    </citation>
    <scope>NUCLEOTIDE SEQUENCE</scope>
    <source>
        <strain evidence="2">CPCC 202695</strain>
    </source>
</reference>
<dbReference type="EMBL" id="LT629755">
    <property type="protein sequence ID" value="SDS86293.1"/>
    <property type="molecule type" value="Genomic_DNA"/>
</dbReference>
<gene>
    <name evidence="2" type="ORF">BCL57_000113</name>
    <name evidence="3" type="ORF">SAMN04489721_2045</name>
</gene>
<reference evidence="3" key="1">
    <citation type="submission" date="2016-10" db="EMBL/GenBank/DDBJ databases">
        <authorList>
            <person name="de Groot N.N."/>
        </authorList>
    </citation>
    <scope>NUCLEOTIDE SEQUENCE [LARGE SCALE GENOMIC DNA]</scope>
    <source>
        <strain evidence="3">CPCC 202695</strain>
    </source>
</reference>